<comment type="caution">
    <text evidence="2">The sequence shown here is derived from an EMBL/GenBank/DDBJ whole genome shotgun (WGS) entry which is preliminary data.</text>
</comment>
<organism evidence="2 3">
    <name type="scientific">Ramalina farinacea</name>
    <dbReference type="NCBI Taxonomy" id="258253"/>
    <lineage>
        <taxon>Eukaryota</taxon>
        <taxon>Fungi</taxon>
        <taxon>Dikarya</taxon>
        <taxon>Ascomycota</taxon>
        <taxon>Pezizomycotina</taxon>
        <taxon>Lecanoromycetes</taxon>
        <taxon>OSLEUM clade</taxon>
        <taxon>Lecanoromycetidae</taxon>
        <taxon>Lecanorales</taxon>
        <taxon>Lecanorineae</taxon>
        <taxon>Ramalinaceae</taxon>
        <taxon>Ramalina</taxon>
    </lineage>
</organism>
<dbReference type="AlphaFoldDB" id="A0AA43TSF3"/>
<reference evidence="2" key="1">
    <citation type="journal article" date="2023" name="Genome Biol. Evol.">
        <title>First Whole Genome Sequence and Flow Cytometry Genome Size Data for the Lichen-Forming Fungus Ramalina farinacea (Ascomycota).</title>
        <authorList>
            <person name="Llewellyn T."/>
            <person name="Mian S."/>
            <person name="Hill R."/>
            <person name="Leitch I.J."/>
            <person name="Gaya E."/>
        </authorList>
    </citation>
    <scope>NUCLEOTIDE SEQUENCE</scope>
    <source>
        <strain evidence="2">LIQ254RAFAR</strain>
    </source>
</reference>
<accession>A0AA43TSF3</accession>
<evidence type="ECO:0000313" key="2">
    <source>
        <dbReference type="EMBL" id="MDI1489781.1"/>
    </source>
</evidence>
<dbReference type="Proteomes" id="UP001161017">
    <property type="component" value="Unassembled WGS sequence"/>
</dbReference>
<name>A0AA43TSF3_9LECA</name>
<feature type="region of interest" description="Disordered" evidence="1">
    <location>
        <begin position="47"/>
        <end position="68"/>
    </location>
</feature>
<feature type="region of interest" description="Disordered" evidence="1">
    <location>
        <begin position="219"/>
        <end position="250"/>
    </location>
</feature>
<sequence>MQPTPPESNASGSPPFRTRDSSPDPSLSPVPALFACPPLSRSFSANSSSYDSSSAASTISLPSVTTRSSSASAALRQRGYVRPQGVAFAPSAGNRDSVLSLGSIAHLQYYFARTGLLDGKGAQLAKDERGKPGTGRIRRNIFPRIAGSMDGNSDADYGTETILEDSDQTEEPMMLPPTVSTYSHRTPYIPPPPDVQTLRNDLVGALADARKAMAQVSEQTHIPGKSMGNEQDHASCSEARYTEPDSEISSAQPSGWFEIQGLHVLDVVTLAIRAAKIYYTSHEDPMRLYSIKSERQIREELLSVMDVLKKMAGRNFAGGMRGEELSIVSGWLEGIEKFLAEEQELESKEADERARWDWLEGSWAGRERQRERSFLNSFLDGDGLPEWTCIELDQPMVTPFLEALRTGLNLVHLHNALLKKSKRQFGEIKTFHTDLAKPYRCAENLRYWIKAAELRWETKLKVNVSGVVNGRVEAYPDFDAAILQWSQAVREELTKEWREGDKKPIAAEGSMPTA</sequence>
<feature type="region of interest" description="Disordered" evidence="1">
    <location>
        <begin position="1"/>
        <end position="33"/>
    </location>
</feature>
<dbReference type="PANTHER" id="PTHR38702">
    <property type="entry name" value="CALPONIN-HOMOLOGY (CH) DOMAIN-CONTAINING PROTEIN"/>
    <property type="match status" value="1"/>
</dbReference>
<evidence type="ECO:0000313" key="3">
    <source>
        <dbReference type="Proteomes" id="UP001161017"/>
    </source>
</evidence>
<feature type="compositionally biased region" description="Basic and acidic residues" evidence="1">
    <location>
        <begin position="230"/>
        <end position="243"/>
    </location>
</feature>
<proteinExistence type="predicted"/>
<evidence type="ECO:0000256" key="1">
    <source>
        <dbReference type="SAM" id="MobiDB-lite"/>
    </source>
</evidence>
<protein>
    <submittedName>
        <fullName evidence="2">Uncharacterized protein</fullName>
    </submittedName>
</protein>
<keyword evidence="3" id="KW-1185">Reference proteome</keyword>
<dbReference type="PANTHER" id="PTHR38702:SF1">
    <property type="entry name" value="CALPONIN-HOMOLOGY (CH) DOMAIN-CONTAINING PROTEIN"/>
    <property type="match status" value="1"/>
</dbReference>
<dbReference type="EMBL" id="JAPUFD010000010">
    <property type="protein sequence ID" value="MDI1489781.1"/>
    <property type="molecule type" value="Genomic_DNA"/>
</dbReference>
<gene>
    <name evidence="2" type="ORF">OHK93_000979</name>
</gene>